<accession>A0A239PCP9</accession>
<evidence type="ECO:0000313" key="2">
    <source>
        <dbReference type="Proteomes" id="UP000198362"/>
    </source>
</evidence>
<dbReference type="RefSeq" id="WP_089254390.1">
    <property type="nucleotide sequence ID" value="NZ_FZPH01000017.1"/>
</dbReference>
<dbReference type="Gene3D" id="3.10.450.50">
    <property type="match status" value="1"/>
</dbReference>
<dbReference type="InterPro" id="IPR032710">
    <property type="entry name" value="NTF2-like_dom_sf"/>
</dbReference>
<evidence type="ECO:0000313" key="1">
    <source>
        <dbReference type="EMBL" id="SNT64388.1"/>
    </source>
</evidence>
<dbReference type="InterPro" id="IPR039437">
    <property type="entry name" value="FrzH/put_lumazine-bd"/>
</dbReference>
<proteinExistence type="predicted"/>
<dbReference type="Proteomes" id="UP000198362">
    <property type="component" value="Unassembled WGS sequence"/>
</dbReference>
<dbReference type="AlphaFoldDB" id="A0A239PCP9"/>
<protein>
    <submittedName>
        <fullName evidence="1">Putative lumazine-binding</fullName>
    </submittedName>
</protein>
<dbReference type="SUPFAM" id="SSF54427">
    <property type="entry name" value="NTF2-like"/>
    <property type="match status" value="1"/>
</dbReference>
<name>A0A239PCP9_9ACTN</name>
<sequence length="121" mass="13559">MDDRSAILATVRDYWDGWFAGDAERMTGALHPDLVKRGAAIDGTLGKLTGVMTADDMTRWTREGEGIATRPVDTTYEVTVDDVYDQIATVTVRSAIYREYLHLVKTQDGWRILNALYTNVS</sequence>
<dbReference type="Pfam" id="PF12893">
    <property type="entry name" value="Lumazine_bd_2"/>
    <property type="match status" value="1"/>
</dbReference>
<gene>
    <name evidence="1" type="ORF">SAMN05421812_11716</name>
</gene>
<keyword evidence="2" id="KW-1185">Reference proteome</keyword>
<organism evidence="1 2">
    <name type="scientific">Asanoa hainanensis</name>
    <dbReference type="NCBI Taxonomy" id="560556"/>
    <lineage>
        <taxon>Bacteria</taxon>
        <taxon>Bacillati</taxon>
        <taxon>Actinomycetota</taxon>
        <taxon>Actinomycetes</taxon>
        <taxon>Micromonosporales</taxon>
        <taxon>Micromonosporaceae</taxon>
        <taxon>Asanoa</taxon>
    </lineage>
</organism>
<dbReference type="OrthoDB" id="6023481at2"/>
<reference evidence="1 2" key="1">
    <citation type="submission" date="2017-06" db="EMBL/GenBank/DDBJ databases">
        <authorList>
            <person name="Kim H.J."/>
            <person name="Triplett B.A."/>
        </authorList>
    </citation>
    <scope>NUCLEOTIDE SEQUENCE [LARGE SCALE GENOMIC DNA]</scope>
    <source>
        <strain evidence="1 2">CGMCC 4.5593</strain>
    </source>
</reference>
<dbReference type="EMBL" id="FZPH01000017">
    <property type="protein sequence ID" value="SNT64388.1"/>
    <property type="molecule type" value="Genomic_DNA"/>
</dbReference>